<dbReference type="Proteomes" id="UP001233535">
    <property type="component" value="Unassembled WGS sequence"/>
</dbReference>
<sequence>MNVFTNLFFPQAQQAAFHTFDDAGESYAGYGNRIASARVFAPLGHGRARRTDEAAEPATFDELAMCGCG</sequence>
<evidence type="ECO:0000313" key="1">
    <source>
        <dbReference type="EMBL" id="MDR0184410.1"/>
    </source>
</evidence>
<organism evidence="1 2">
    <name type="scientific">Lysobacter arvi</name>
    <dbReference type="NCBI Taxonomy" id="3038776"/>
    <lineage>
        <taxon>Bacteria</taxon>
        <taxon>Pseudomonadati</taxon>
        <taxon>Pseudomonadota</taxon>
        <taxon>Gammaproteobacteria</taxon>
        <taxon>Lysobacterales</taxon>
        <taxon>Lysobacteraceae</taxon>
        <taxon>Lysobacter</taxon>
    </lineage>
</organism>
<reference evidence="1 2" key="1">
    <citation type="submission" date="2023-04" db="EMBL/GenBank/DDBJ databases">
        <title>Lysobacter sp. strain UC isolated from soil sample.</title>
        <authorList>
            <person name="Choksket S."/>
            <person name="Harshvardhan F."/>
            <person name="Rana R."/>
            <person name="Patil P.B."/>
            <person name="Korpole S."/>
        </authorList>
    </citation>
    <scope>NUCLEOTIDE SEQUENCE [LARGE SCALE GENOMIC DNA]</scope>
    <source>
        <strain evidence="1 2">UC</strain>
    </source>
</reference>
<comment type="caution">
    <text evidence="1">The sequence shown here is derived from an EMBL/GenBank/DDBJ whole genome shotgun (WGS) entry which is preliminary data.</text>
</comment>
<gene>
    <name evidence="1" type="ORF">P8609_15710</name>
</gene>
<evidence type="ECO:0000313" key="2">
    <source>
        <dbReference type="Proteomes" id="UP001233535"/>
    </source>
</evidence>
<keyword evidence="2" id="KW-1185">Reference proteome</keyword>
<protein>
    <submittedName>
        <fullName evidence="1">Uncharacterized protein</fullName>
    </submittedName>
</protein>
<name>A0ABU1CHH6_9GAMM</name>
<proteinExistence type="predicted"/>
<accession>A0ABU1CHH6</accession>
<dbReference type="RefSeq" id="WP_309263540.1">
    <property type="nucleotide sequence ID" value="NZ_JARUHG010000006.1"/>
</dbReference>
<dbReference type="EMBL" id="JARUHG010000006">
    <property type="protein sequence ID" value="MDR0184410.1"/>
    <property type="molecule type" value="Genomic_DNA"/>
</dbReference>